<protein>
    <recommendedName>
        <fullName evidence="4">Roadblock/LAMTOR2 domain-containing protein</fullName>
    </recommendedName>
</protein>
<comment type="caution">
    <text evidence="2">The sequence shown here is derived from an EMBL/GenBank/DDBJ whole genome shotgun (WGS) entry which is preliminary data.</text>
</comment>
<feature type="region of interest" description="Disordered" evidence="1">
    <location>
        <begin position="36"/>
        <end position="72"/>
    </location>
</feature>
<reference evidence="2" key="1">
    <citation type="submission" date="2024-05" db="EMBL/GenBank/DDBJ databases">
        <title>Whole genome shotgun sequence of Streptomyces hydrogenans NBRC 13475.</title>
        <authorList>
            <person name="Komaki H."/>
            <person name="Tamura T."/>
        </authorList>
    </citation>
    <scope>NUCLEOTIDE SEQUENCE</scope>
    <source>
        <strain evidence="2">NBRC 13475</strain>
    </source>
</reference>
<name>A0ABQ3PQC2_9ACTN</name>
<keyword evidence="3" id="KW-1185">Reference proteome</keyword>
<proteinExistence type="predicted"/>
<accession>A0ABQ3PQC2</accession>
<dbReference type="EMBL" id="BNDW01000117">
    <property type="protein sequence ID" value="GHI27223.1"/>
    <property type="molecule type" value="Genomic_DNA"/>
</dbReference>
<gene>
    <name evidence="2" type="ORF">Shyd_85940</name>
</gene>
<sequence length="72" mass="7092">MSDAIQAVTSLLSRHQTAVLAVTLDAGVLTVPAGAVPQPTAGTVAPRPASSGQGVTRCGGEVWLPEAGKGGR</sequence>
<dbReference type="Proteomes" id="UP001052739">
    <property type="component" value="Unassembled WGS sequence"/>
</dbReference>
<evidence type="ECO:0008006" key="4">
    <source>
        <dbReference type="Google" id="ProtNLM"/>
    </source>
</evidence>
<evidence type="ECO:0000313" key="3">
    <source>
        <dbReference type="Proteomes" id="UP001052739"/>
    </source>
</evidence>
<evidence type="ECO:0000313" key="2">
    <source>
        <dbReference type="EMBL" id="GHI27223.1"/>
    </source>
</evidence>
<evidence type="ECO:0000256" key="1">
    <source>
        <dbReference type="SAM" id="MobiDB-lite"/>
    </source>
</evidence>
<organism evidence="2 3">
    <name type="scientific">Streptomyces hydrogenans</name>
    <dbReference type="NCBI Taxonomy" id="1873719"/>
    <lineage>
        <taxon>Bacteria</taxon>
        <taxon>Bacillati</taxon>
        <taxon>Actinomycetota</taxon>
        <taxon>Actinomycetes</taxon>
        <taxon>Kitasatosporales</taxon>
        <taxon>Streptomycetaceae</taxon>
        <taxon>Streptomyces</taxon>
    </lineage>
</organism>